<dbReference type="NCBIfam" id="NF012211">
    <property type="entry name" value="tand_rpt_95"/>
    <property type="match status" value="6"/>
</dbReference>
<feature type="compositionally biased region" description="Basic and acidic residues" evidence="1">
    <location>
        <begin position="467"/>
        <end position="483"/>
    </location>
</feature>
<dbReference type="InterPro" id="IPR008963">
    <property type="entry name" value="Purple_acid_Pase-like_N"/>
</dbReference>
<dbReference type="InterPro" id="IPR029058">
    <property type="entry name" value="AB_hydrolase_fold"/>
</dbReference>
<dbReference type="PANTHER" id="PTHR11440">
    <property type="entry name" value="LECITHIN-CHOLESTEROL ACYLTRANSFERASE-RELATED"/>
    <property type="match status" value="1"/>
</dbReference>
<dbReference type="Pfam" id="PF00561">
    <property type="entry name" value="Abhydrolase_1"/>
    <property type="match status" value="1"/>
</dbReference>
<gene>
    <name evidence="3" type="ORF">UX01_C0003G0071</name>
</gene>
<comment type="caution">
    <text evidence="3">The sequence shown here is derived from an EMBL/GenBank/DDBJ whole genome shotgun (WGS) entry which is preliminary data.</text>
</comment>
<dbReference type="CDD" id="cd11304">
    <property type="entry name" value="Cadherin_repeat"/>
    <property type="match status" value="2"/>
</dbReference>
<evidence type="ECO:0000256" key="1">
    <source>
        <dbReference type="SAM" id="MobiDB-lite"/>
    </source>
</evidence>
<protein>
    <submittedName>
        <fullName evidence="3">VCBS repeat-containing protein</fullName>
    </submittedName>
</protein>
<dbReference type="InterPro" id="IPR000073">
    <property type="entry name" value="AB_hydrolase_1"/>
</dbReference>
<accession>A0A837IQ73</accession>
<dbReference type="PROSITE" id="PS50268">
    <property type="entry name" value="CADHERIN_2"/>
    <property type="match status" value="1"/>
</dbReference>
<dbReference type="GO" id="GO:0007156">
    <property type="term" value="P:homophilic cell adhesion via plasma membrane adhesion molecules"/>
    <property type="evidence" value="ECO:0007669"/>
    <property type="project" value="InterPro"/>
</dbReference>
<dbReference type="InterPro" id="IPR015914">
    <property type="entry name" value="PAPs_N"/>
</dbReference>
<dbReference type="Proteomes" id="UP000034078">
    <property type="component" value="Unassembled WGS sequence"/>
</dbReference>
<evidence type="ECO:0000313" key="3">
    <source>
        <dbReference type="EMBL" id="KKU01018.1"/>
    </source>
</evidence>
<dbReference type="GO" id="GO:0005509">
    <property type="term" value="F:calcium ion binding"/>
    <property type="evidence" value="ECO:0007669"/>
    <property type="project" value="InterPro"/>
</dbReference>
<feature type="domain" description="Cadherin" evidence="2">
    <location>
        <begin position="944"/>
        <end position="1023"/>
    </location>
</feature>
<dbReference type="Gene3D" id="2.60.40.380">
    <property type="entry name" value="Purple acid phosphatase-like, N-terminal"/>
    <property type="match status" value="1"/>
</dbReference>
<dbReference type="SUPFAM" id="SSF49363">
    <property type="entry name" value="Purple acid phosphatase, N-terminal domain"/>
    <property type="match status" value="1"/>
</dbReference>
<feature type="region of interest" description="Disordered" evidence="1">
    <location>
        <begin position="465"/>
        <end position="491"/>
    </location>
</feature>
<evidence type="ECO:0000313" key="4">
    <source>
        <dbReference type="Proteomes" id="UP000034078"/>
    </source>
</evidence>
<dbReference type="Pfam" id="PF17963">
    <property type="entry name" value="Big_9"/>
    <property type="match status" value="6"/>
</dbReference>
<organism evidence="3 4">
    <name type="scientific">Candidatus Collierbacteria bacterium GW2011_GWB2_45_17</name>
    <dbReference type="NCBI Taxonomy" id="1618388"/>
    <lineage>
        <taxon>Bacteria</taxon>
        <taxon>Candidatus Collieribacteriota</taxon>
    </lineage>
</organism>
<dbReference type="GO" id="GO:0003993">
    <property type="term" value="F:acid phosphatase activity"/>
    <property type="evidence" value="ECO:0007669"/>
    <property type="project" value="InterPro"/>
</dbReference>
<sequence>MKVPAPFRLLLVVVFVVSFFSPSLILADGDVFLEEFNDQSVDLVHWQPNPNPNGVIEGVNNENVRLSSLNGNYFPYLYMKNVQIPDSNYSIEIKFRFSGNLTYGNGLIFSDSLATNGTPSDLAPKDYIFAVWVTSPTTAAIITTLCTTNLPDCTNGTPVILSSITSTNWNTLRVDESNGHFVITVNNLTFDTKDSSRRISNIWMGNPQKTNTAQNWASINVDYLYIKDTLPLRIPVVVLPGYGGSWDIGAILAGTEGSNWAIPSFVKNYDGIVQSFKNAGFVEGTDLFVFPYDWRKPLTNLADDLNTFINSKNLADKVDLVGHSMGGLVARAYAQKYGVEKVDKILTAGSPHLGLIDMYGLWEGAKIWDGVWWQNVLLEIATEVNRLSDESKVAAIRRVSPSIIDLFPTSSFLISGGSSVEIETMVQKNSYLKTLNQDIGTLGDKLTPFWSEDVTSTKNNINVVPRSESDSAEGKWEDGRPAEGDPFGKAVGDGTVTKESAVGVFGAGEKITGWHGDLVASKNNIQKIFTKLGLDTNFATSSETDSRKKSFVAILRSPGTLEVCNLLLTNCNDQLGLYYPEFKLFILPGYNDNDLSVKVKESGLGSYKLYVGSVESEGVWKTVPGNLISSGQVDKYLVGGASMTVSPTNNSPILTTIGNKNIDEFATLNFSVEASDIDGQTLQFTTSNLPANASFDDVSKTLTFTPDEAQGGVTYNLTFTVSDGVFTDEETITITVKEMNNSPTPQEDKFVTNEDSDLTMSATELLANDSDPDNAHDDLVIVSVANPSHGSVLISANNIIFTPSLNYFGPAGYSYTVTDGSLTNTANVTITVNPVNDAPTAADDSITTNEDTLIDIDLSGSDIDGDSLTYAIVSGVSHGNLGAISGNQISYTPSADYQGTDSFTYKVNDGAVDSLIATVSATITSINDAPALETVGNKTINELTTLTFTVNATDPDSTGLIYSLEGAPAGATINSTTGVFTFTPTEAQGPGAYTLTIKVTDGISTDSEEIMITVNEVNVTPVAQEGSASTNEDTSKIITLVASDSDLPVNTLTYAILSTPSHGTVSLVGDQATYTPTANYHGTDSFTFEVKDSSSSSPIIFNLLGVATVSVTVNPINDAPVASDVSASTSQDNSVAIDLTGSDVDGDSLVYSIVSGVSHGTLGAISNKRLTYTPNTGYHGTDAFTFKINDGYVDGNTATVNISIDTPPLISSEAVNAPSETGVTIVWNTDHPSTSRVIYETISHPTLGDAPNYGYAHSTVEKDDSPKVTSHAVTITGLTAGTTYYYRAVSHGSPEVVGSEKSFTTKGVKPTVSFENSLAEVVKSFSQEVLGETTEATASVAPLSTPSPAVLGETQNKNEDLKWWTLSLLTVLLYFGSRQMMKRR</sequence>
<evidence type="ECO:0000259" key="2">
    <source>
        <dbReference type="PROSITE" id="PS50268"/>
    </source>
</evidence>
<dbReference type="GO" id="GO:0016020">
    <property type="term" value="C:membrane"/>
    <property type="evidence" value="ECO:0007669"/>
    <property type="project" value="InterPro"/>
</dbReference>
<dbReference type="Gene3D" id="2.60.40.10">
    <property type="entry name" value="Immunoglobulins"/>
    <property type="match status" value="2"/>
</dbReference>
<dbReference type="EMBL" id="LCKO01000003">
    <property type="protein sequence ID" value="KKU01018.1"/>
    <property type="molecule type" value="Genomic_DNA"/>
</dbReference>
<dbReference type="Gene3D" id="3.40.50.1820">
    <property type="entry name" value="alpha/beta hydrolase"/>
    <property type="match status" value="1"/>
</dbReference>
<proteinExistence type="predicted"/>
<dbReference type="SUPFAM" id="SSF49313">
    <property type="entry name" value="Cadherin-like"/>
    <property type="match status" value="2"/>
</dbReference>
<dbReference type="InterPro" id="IPR015919">
    <property type="entry name" value="Cadherin-like_sf"/>
</dbReference>
<reference evidence="3 4" key="1">
    <citation type="journal article" date="2015" name="Nature">
        <title>rRNA introns, odd ribosomes, and small enigmatic genomes across a large radiation of phyla.</title>
        <authorList>
            <person name="Brown C.T."/>
            <person name="Hug L.A."/>
            <person name="Thomas B.C."/>
            <person name="Sharon I."/>
            <person name="Castelle C.J."/>
            <person name="Singh A."/>
            <person name="Wilkins M.J."/>
            <person name="Williams K.H."/>
            <person name="Banfield J.F."/>
        </authorList>
    </citation>
    <scope>NUCLEOTIDE SEQUENCE [LARGE SCALE GENOMIC DNA]</scope>
</reference>
<dbReference type="Gene3D" id="2.60.40.3440">
    <property type="match status" value="3"/>
</dbReference>
<dbReference type="InterPro" id="IPR013783">
    <property type="entry name" value="Ig-like_fold"/>
</dbReference>
<dbReference type="InterPro" id="IPR002126">
    <property type="entry name" value="Cadherin-like_dom"/>
</dbReference>
<dbReference type="Pfam" id="PF16656">
    <property type="entry name" value="Pur_ac_phosph_N"/>
    <property type="match status" value="1"/>
</dbReference>
<name>A0A837IQ73_9BACT</name>
<dbReference type="SUPFAM" id="SSF53474">
    <property type="entry name" value="alpha/beta-Hydrolases"/>
    <property type="match status" value="1"/>
</dbReference>